<evidence type="ECO:0000259" key="2">
    <source>
        <dbReference type="PROSITE" id="PS51725"/>
    </source>
</evidence>
<dbReference type="SUPFAM" id="SSF54909">
    <property type="entry name" value="Dimeric alpha+beta barrel"/>
    <property type="match status" value="1"/>
</dbReference>
<proteinExistence type="predicted"/>
<dbReference type="RefSeq" id="WP_087957652.1">
    <property type="nucleotide sequence ID" value="NZ_NVLX01000007.1"/>
</dbReference>
<organism evidence="3 4">
    <name type="scientific">Bacillus anthracis</name>
    <name type="common">anthrax bacterium</name>
    <dbReference type="NCBI Taxonomy" id="1392"/>
    <lineage>
        <taxon>Bacteria</taxon>
        <taxon>Bacillati</taxon>
        <taxon>Bacillota</taxon>
        <taxon>Bacilli</taxon>
        <taxon>Bacillales</taxon>
        <taxon>Bacillaceae</taxon>
        <taxon>Bacillus</taxon>
        <taxon>Bacillus cereus group</taxon>
    </lineage>
</organism>
<keyword evidence="3" id="KW-0503">Monooxygenase</keyword>
<sequence>MKAIISYETPLEQAHFTAKNNEKDMFYKENTEESVEGSLQYDVLDAVGEFKGQPGYIVCNNISVTDEGRPVFENRFKNRAGLIENEPGFQAIRVLRPLSNDTYVILTMWETEQNFKDWTESRSFENAHKKRPTQAEGQAPAQAHPHAEQQKSIFSRPSFVTTFDVLV</sequence>
<dbReference type="Gene3D" id="3.30.70.100">
    <property type="match status" value="1"/>
</dbReference>
<protein>
    <submittedName>
        <fullName evidence="3">Antibiotic biosynthesis monooxygenase</fullName>
    </submittedName>
</protein>
<reference evidence="3 4" key="1">
    <citation type="submission" date="2017-09" db="EMBL/GenBank/DDBJ databases">
        <title>Large-scale bioinformatics analysis of Bacillus genomes uncovers conserved roles of natural products in bacterial physiology.</title>
        <authorList>
            <consortium name="Agbiome Team Llc"/>
            <person name="Bleich R.M."/>
            <person name="Grubbs K.J."/>
            <person name="Santa Maria K.C."/>
            <person name="Allen S.E."/>
            <person name="Farag S."/>
            <person name="Shank E.A."/>
            <person name="Bowers A."/>
        </authorList>
    </citation>
    <scope>NUCLEOTIDE SEQUENCE [LARGE SCALE GENOMIC DNA]</scope>
    <source>
        <strain evidence="3 4">AFS095574</strain>
    </source>
</reference>
<dbReference type="InterPro" id="IPR050404">
    <property type="entry name" value="Heme-degrading_MO"/>
</dbReference>
<dbReference type="PANTHER" id="PTHR34474:SF2">
    <property type="entry name" value="SIGNAL TRANSDUCTION PROTEIN TRAP"/>
    <property type="match status" value="1"/>
</dbReference>
<dbReference type="EMBL" id="NVLX01000007">
    <property type="protein sequence ID" value="PDZ18083.1"/>
    <property type="molecule type" value="Genomic_DNA"/>
</dbReference>
<dbReference type="PANTHER" id="PTHR34474">
    <property type="entry name" value="SIGNAL TRANSDUCTION PROTEIN TRAP"/>
    <property type="match status" value="1"/>
</dbReference>
<dbReference type="Pfam" id="PF03992">
    <property type="entry name" value="ABM"/>
    <property type="match status" value="1"/>
</dbReference>
<keyword evidence="3" id="KW-0560">Oxidoreductase</keyword>
<dbReference type="PROSITE" id="PS51725">
    <property type="entry name" value="ABM"/>
    <property type="match status" value="1"/>
</dbReference>
<dbReference type="AlphaFoldDB" id="A0A2A7DDN6"/>
<dbReference type="Proteomes" id="UP000220192">
    <property type="component" value="Unassembled WGS sequence"/>
</dbReference>
<feature type="domain" description="ABM" evidence="2">
    <location>
        <begin position="56"/>
        <end position="143"/>
    </location>
</feature>
<dbReference type="GO" id="GO:0004497">
    <property type="term" value="F:monooxygenase activity"/>
    <property type="evidence" value="ECO:0007669"/>
    <property type="project" value="UniProtKB-KW"/>
</dbReference>
<feature type="compositionally biased region" description="Low complexity" evidence="1">
    <location>
        <begin position="134"/>
        <end position="144"/>
    </location>
</feature>
<name>A0A2A7DDN6_BACAN</name>
<gene>
    <name evidence="3" type="ORF">CON16_06465</name>
</gene>
<comment type="caution">
    <text evidence="3">The sequence shown here is derived from an EMBL/GenBank/DDBJ whole genome shotgun (WGS) entry which is preliminary data.</text>
</comment>
<dbReference type="InterPro" id="IPR007138">
    <property type="entry name" value="ABM_dom"/>
</dbReference>
<evidence type="ECO:0000256" key="1">
    <source>
        <dbReference type="SAM" id="MobiDB-lite"/>
    </source>
</evidence>
<dbReference type="InterPro" id="IPR011008">
    <property type="entry name" value="Dimeric_a/b-barrel"/>
</dbReference>
<feature type="region of interest" description="Disordered" evidence="1">
    <location>
        <begin position="122"/>
        <end position="151"/>
    </location>
</feature>
<evidence type="ECO:0000313" key="3">
    <source>
        <dbReference type="EMBL" id="PDZ18083.1"/>
    </source>
</evidence>
<accession>A0A2A7DDN6</accession>
<evidence type="ECO:0000313" key="4">
    <source>
        <dbReference type="Proteomes" id="UP000220192"/>
    </source>
</evidence>